<dbReference type="AlphaFoldDB" id="A0A9Q8MTK4"/>
<gene>
    <name evidence="2" type="ORF">DY130_05505</name>
</gene>
<evidence type="ECO:0000313" key="3">
    <source>
        <dbReference type="Proteomes" id="UP000784700"/>
    </source>
</evidence>
<accession>A0A9Q8MTK4</accession>
<dbReference type="InterPro" id="IPR001387">
    <property type="entry name" value="Cro/C1-type_HTH"/>
</dbReference>
<dbReference type="InterPro" id="IPR011990">
    <property type="entry name" value="TPR-like_helical_dom_sf"/>
</dbReference>
<name>A0A9Q8MTK4_9LACO</name>
<dbReference type="Gene3D" id="1.25.40.10">
    <property type="entry name" value="Tetratricopeptide repeat domain"/>
    <property type="match status" value="1"/>
</dbReference>
<dbReference type="PROSITE" id="PS50943">
    <property type="entry name" value="HTH_CROC1"/>
    <property type="match status" value="1"/>
</dbReference>
<dbReference type="InterPro" id="IPR010982">
    <property type="entry name" value="Lambda_DNA-bd_dom_sf"/>
</dbReference>
<dbReference type="SMART" id="SM00530">
    <property type="entry name" value="HTH_XRE"/>
    <property type="match status" value="1"/>
</dbReference>
<dbReference type="RefSeq" id="WP_140924309.1">
    <property type="nucleotide sequence ID" value="NZ_QUBF01000005.1"/>
</dbReference>
<feature type="domain" description="HTH cro/C1-type" evidence="1">
    <location>
        <begin position="8"/>
        <end position="62"/>
    </location>
</feature>
<evidence type="ECO:0000259" key="1">
    <source>
        <dbReference type="PROSITE" id="PS50943"/>
    </source>
</evidence>
<organism evidence="2 3">
    <name type="scientific">Apilactobacillus micheneri</name>
    <dbReference type="NCBI Taxonomy" id="1899430"/>
    <lineage>
        <taxon>Bacteria</taxon>
        <taxon>Bacillati</taxon>
        <taxon>Bacillota</taxon>
        <taxon>Bacilli</taxon>
        <taxon>Lactobacillales</taxon>
        <taxon>Lactobacillaceae</taxon>
        <taxon>Apilactobacillus</taxon>
    </lineage>
</organism>
<evidence type="ECO:0000313" key="2">
    <source>
        <dbReference type="EMBL" id="TPR43471.1"/>
    </source>
</evidence>
<comment type="caution">
    <text evidence="2">The sequence shown here is derived from an EMBL/GenBank/DDBJ whole genome shotgun (WGS) entry which is preliminary data.</text>
</comment>
<sequence>MQKSGALIKKSRIIMGITQAELAKRTNCTQTTISNIENGNHKTDLHTISLISDILNIPIESFSNDTFQLTHRKLDKIYEYILDGKLDSAKHCLDGIIAFNIDDTITKGKYYFYSGYITFYQQKDYVKVIPLMLNAYYCFYKDKKNLSYYVWTCSYLAKSYYLLNSYDESNYYINNVLTIINADDSIDHSLEHIKDAYNMLHYVLCKMKRFKDAKCISNLIEYRELAFIANFEIILRDHKRNRPDDVQFNNLCNYICSLGIKLPNNFQKLIEKHNLE</sequence>
<dbReference type="SUPFAM" id="SSF48452">
    <property type="entry name" value="TPR-like"/>
    <property type="match status" value="1"/>
</dbReference>
<dbReference type="Proteomes" id="UP000784700">
    <property type="component" value="Unassembled WGS sequence"/>
</dbReference>
<protein>
    <submittedName>
        <fullName evidence="2">XRE family transcriptional regulator</fullName>
    </submittedName>
</protein>
<dbReference type="EMBL" id="QUBG01000005">
    <property type="protein sequence ID" value="TPR43471.1"/>
    <property type="molecule type" value="Genomic_DNA"/>
</dbReference>
<reference evidence="2" key="1">
    <citation type="submission" date="2018-08" db="EMBL/GenBank/DDBJ databases">
        <title>Comparative genomics of wild bee and flower associated Lactobacillus reveals potential adaptation to the bee host.</title>
        <authorList>
            <person name="Vuong H.Q."/>
            <person name="Mcfrederick Q.S."/>
        </authorList>
    </citation>
    <scope>NUCLEOTIDE SEQUENCE</scope>
    <source>
        <strain evidence="2">HV_63</strain>
    </source>
</reference>
<dbReference type="SUPFAM" id="SSF47413">
    <property type="entry name" value="lambda repressor-like DNA-binding domains"/>
    <property type="match status" value="1"/>
</dbReference>
<dbReference type="GO" id="GO:0003677">
    <property type="term" value="F:DNA binding"/>
    <property type="evidence" value="ECO:0007669"/>
    <property type="project" value="InterPro"/>
</dbReference>
<dbReference type="CDD" id="cd00093">
    <property type="entry name" value="HTH_XRE"/>
    <property type="match status" value="1"/>
</dbReference>
<proteinExistence type="predicted"/>
<dbReference type="GeneID" id="58108586"/>
<dbReference type="Pfam" id="PF01381">
    <property type="entry name" value="HTH_3"/>
    <property type="match status" value="1"/>
</dbReference>